<feature type="transmembrane region" description="Helical" evidence="2">
    <location>
        <begin position="63"/>
        <end position="79"/>
    </location>
</feature>
<feature type="transmembrane region" description="Helical" evidence="2">
    <location>
        <begin position="86"/>
        <end position="105"/>
    </location>
</feature>
<keyword evidence="2" id="KW-1133">Transmembrane helix</keyword>
<dbReference type="Proteomes" id="UP001176468">
    <property type="component" value="Unassembled WGS sequence"/>
</dbReference>
<evidence type="ECO:0000313" key="3">
    <source>
        <dbReference type="EMBL" id="MDO7844608.1"/>
    </source>
</evidence>
<keyword evidence="2" id="KW-0812">Transmembrane</keyword>
<feature type="transmembrane region" description="Helical" evidence="2">
    <location>
        <begin position="268"/>
        <end position="288"/>
    </location>
</feature>
<evidence type="ECO:0000256" key="2">
    <source>
        <dbReference type="SAM" id="Phobius"/>
    </source>
</evidence>
<feature type="transmembrane region" description="Helical" evidence="2">
    <location>
        <begin position="367"/>
        <end position="387"/>
    </location>
</feature>
<evidence type="ECO:0000313" key="4">
    <source>
        <dbReference type="Proteomes" id="UP001176468"/>
    </source>
</evidence>
<comment type="caution">
    <text evidence="3">The sequence shown here is derived from an EMBL/GenBank/DDBJ whole genome shotgun (WGS) entry which is preliminary data.</text>
</comment>
<feature type="transmembrane region" description="Helical" evidence="2">
    <location>
        <begin position="233"/>
        <end position="262"/>
    </location>
</feature>
<name>A0ABT9A4Z8_9SPHN</name>
<feature type="transmembrane region" description="Helical" evidence="2">
    <location>
        <begin position="393"/>
        <end position="415"/>
    </location>
</feature>
<organism evidence="3 4">
    <name type="scientific">Sphingomonas immobilis</name>
    <dbReference type="NCBI Taxonomy" id="3063997"/>
    <lineage>
        <taxon>Bacteria</taxon>
        <taxon>Pseudomonadati</taxon>
        <taxon>Pseudomonadota</taxon>
        <taxon>Alphaproteobacteria</taxon>
        <taxon>Sphingomonadales</taxon>
        <taxon>Sphingomonadaceae</taxon>
        <taxon>Sphingomonas</taxon>
    </lineage>
</organism>
<protein>
    <submittedName>
        <fullName evidence="3">Uncharacterized protein</fullName>
    </submittedName>
</protein>
<proteinExistence type="predicted"/>
<reference evidence="3" key="1">
    <citation type="submission" date="2023-07" db="EMBL/GenBank/DDBJ databases">
        <authorList>
            <person name="Kim M.K."/>
        </authorList>
    </citation>
    <scope>NUCLEOTIDE SEQUENCE</scope>
    <source>
        <strain evidence="3">CA1-15</strain>
    </source>
</reference>
<keyword evidence="4" id="KW-1185">Reference proteome</keyword>
<feature type="transmembrane region" description="Helical" evidence="2">
    <location>
        <begin position="142"/>
        <end position="161"/>
    </location>
</feature>
<dbReference type="EMBL" id="JAUQSZ010000018">
    <property type="protein sequence ID" value="MDO7844608.1"/>
    <property type="molecule type" value="Genomic_DNA"/>
</dbReference>
<gene>
    <name evidence="3" type="ORF">Q5H94_19915</name>
</gene>
<feature type="transmembrane region" description="Helical" evidence="2">
    <location>
        <begin position="38"/>
        <end position="57"/>
    </location>
</feature>
<sequence length="454" mass="50282">MTIAIPAGATASSQLLKPWRDYKVDEVKAAILNANERVIVGAAAIALGLLIFTEKLALQPANIEYGFFAVAALCVFLVLRGSAYFLPVRTLAYCGVAALMIVITFASPIHAAFSIPSLLFMIILHIPFCMRVDLSRLAYLRILLWFEIFALVIASFVYFQWLQQAAGMRMLNMEDYLPQSMMFDNYNYVQKINYFSHWYKPNGFFMLETSYASQVLALAGLIELALFRRPVRLAYIVLAQLSTYGGTGMIVLGCGMLVAVFYLRFKEVVALAVAVPLLFGLAMTTGIAENAMGRTMEFSHSGTSGNGRFVAPFEIARDTVLSSKTFALTGVGPGVVSPYHRLIQDTLNPLTKLVVEYGIPVAVLWMLWYHACMIMARVPFIAFWAFFIQYDALGGAAMVPLVTYYCLLISCLFVPTRYIAPAMRRPTIPNRLRPSPLRRLGPASATAATQHATV</sequence>
<accession>A0ABT9A4Z8</accession>
<evidence type="ECO:0000256" key="1">
    <source>
        <dbReference type="SAM" id="MobiDB-lite"/>
    </source>
</evidence>
<feature type="compositionally biased region" description="Low complexity" evidence="1">
    <location>
        <begin position="430"/>
        <end position="442"/>
    </location>
</feature>
<keyword evidence="2" id="KW-0472">Membrane</keyword>
<feature type="region of interest" description="Disordered" evidence="1">
    <location>
        <begin position="430"/>
        <end position="454"/>
    </location>
</feature>
<dbReference type="RefSeq" id="WP_304563006.1">
    <property type="nucleotide sequence ID" value="NZ_JAUQSZ010000018.1"/>
</dbReference>